<keyword evidence="3" id="KW-1185">Reference proteome</keyword>
<gene>
    <name evidence="2" type="ORF">HanXRQr2_Chr11g0519821</name>
</gene>
<dbReference type="Proteomes" id="UP000215914">
    <property type="component" value="Unassembled WGS sequence"/>
</dbReference>
<feature type="region of interest" description="Disordered" evidence="1">
    <location>
        <begin position="13"/>
        <end position="40"/>
    </location>
</feature>
<dbReference type="EMBL" id="MNCJ02000326">
    <property type="protein sequence ID" value="KAF5784462.1"/>
    <property type="molecule type" value="Genomic_DNA"/>
</dbReference>
<name>A0A9K3N2D5_HELAN</name>
<proteinExistence type="predicted"/>
<organism evidence="2 3">
    <name type="scientific">Helianthus annuus</name>
    <name type="common">Common sunflower</name>
    <dbReference type="NCBI Taxonomy" id="4232"/>
    <lineage>
        <taxon>Eukaryota</taxon>
        <taxon>Viridiplantae</taxon>
        <taxon>Streptophyta</taxon>
        <taxon>Embryophyta</taxon>
        <taxon>Tracheophyta</taxon>
        <taxon>Spermatophyta</taxon>
        <taxon>Magnoliopsida</taxon>
        <taxon>eudicotyledons</taxon>
        <taxon>Gunneridae</taxon>
        <taxon>Pentapetalae</taxon>
        <taxon>asterids</taxon>
        <taxon>campanulids</taxon>
        <taxon>Asterales</taxon>
        <taxon>Asteraceae</taxon>
        <taxon>Asteroideae</taxon>
        <taxon>Heliantheae alliance</taxon>
        <taxon>Heliantheae</taxon>
        <taxon>Helianthus</taxon>
    </lineage>
</organism>
<feature type="compositionally biased region" description="Basic and acidic residues" evidence="1">
    <location>
        <begin position="15"/>
        <end position="27"/>
    </location>
</feature>
<evidence type="ECO:0000313" key="3">
    <source>
        <dbReference type="Proteomes" id="UP000215914"/>
    </source>
</evidence>
<sequence length="40" mass="4809">MTTLKKLPLRFLQTDQKKKEAHTDASNRPKRFFNQVNYTL</sequence>
<accession>A0A9K3N2D5</accession>
<reference evidence="2" key="1">
    <citation type="journal article" date="2017" name="Nature">
        <title>The sunflower genome provides insights into oil metabolism, flowering and Asterid evolution.</title>
        <authorList>
            <person name="Badouin H."/>
            <person name="Gouzy J."/>
            <person name="Grassa C.J."/>
            <person name="Murat F."/>
            <person name="Staton S.E."/>
            <person name="Cottret L."/>
            <person name="Lelandais-Briere C."/>
            <person name="Owens G.L."/>
            <person name="Carrere S."/>
            <person name="Mayjonade B."/>
            <person name="Legrand L."/>
            <person name="Gill N."/>
            <person name="Kane N.C."/>
            <person name="Bowers J.E."/>
            <person name="Hubner S."/>
            <person name="Bellec A."/>
            <person name="Berard A."/>
            <person name="Berges H."/>
            <person name="Blanchet N."/>
            <person name="Boniface M.C."/>
            <person name="Brunel D."/>
            <person name="Catrice O."/>
            <person name="Chaidir N."/>
            <person name="Claudel C."/>
            <person name="Donnadieu C."/>
            <person name="Faraut T."/>
            <person name="Fievet G."/>
            <person name="Helmstetter N."/>
            <person name="King M."/>
            <person name="Knapp S.J."/>
            <person name="Lai Z."/>
            <person name="Le Paslier M.C."/>
            <person name="Lippi Y."/>
            <person name="Lorenzon L."/>
            <person name="Mandel J.R."/>
            <person name="Marage G."/>
            <person name="Marchand G."/>
            <person name="Marquand E."/>
            <person name="Bret-Mestries E."/>
            <person name="Morien E."/>
            <person name="Nambeesan S."/>
            <person name="Nguyen T."/>
            <person name="Pegot-Espagnet P."/>
            <person name="Pouilly N."/>
            <person name="Raftis F."/>
            <person name="Sallet E."/>
            <person name="Schiex T."/>
            <person name="Thomas J."/>
            <person name="Vandecasteele C."/>
            <person name="Vares D."/>
            <person name="Vear F."/>
            <person name="Vautrin S."/>
            <person name="Crespi M."/>
            <person name="Mangin B."/>
            <person name="Burke J.M."/>
            <person name="Salse J."/>
            <person name="Munos S."/>
            <person name="Vincourt P."/>
            <person name="Rieseberg L.H."/>
            <person name="Langlade N.B."/>
        </authorList>
    </citation>
    <scope>NUCLEOTIDE SEQUENCE</scope>
    <source>
        <tissue evidence="2">Leaves</tissue>
    </source>
</reference>
<evidence type="ECO:0000313" key="2">
    <source>
        <dbReference type="EMBL" id="KAF5784462.1"/>
    </source>
</evidence>
<dbReference type="AlphaFoldDB" id="A0A9K3N2D5"/>
<dbReference type="Gramene" id="mRNA:HanXRQr2_Chr11g0519821">
    <property type="protein sequence ID" value="mRNA:HanXRQr2_Chr11g0519821"/>
    <property type="gene ID" value="HanXRQr2_Chr11g0519821"/>
</dbReference>
<protein>
    <submittedName>
        <fullName evidence="2">Uncharacterized protein</fullName>
    </submittedName>
</protein>
<evidence type="ECO:0000256" key="1">
    <source>
        <dbReference type="SAM" id="MobiDB-lite"/>
    </source>
</evidence>
<reference evidence="2" key="2">
    <citation type="submission" date="2020-06" db="EMBL/GenBank/DDBJ databases">
        <title>Helianthus annuus Genome sequencing and assembly Release 2.</title>
        <authorList>
            <person name="Gouzy J."/>
            <person name="Langlade N."/>
            <person name="Munos S."/>
        </authorList>
    </citation>
    <scope>NUCLEOTIDE SEQUENCE</scope>
    <source>
        <tissue evidence="2">Leaves</tissue>
    </source>
</reference>
<comment type="caution">
    <text evidence="2">The sequence shown here is derived from an EMBL/GenBank/DDBJ whole genome shotgun (WGS) entry which is preliminary data.</text>
</comment>